<evidence type="ECO:0000313" key="2">
    <source>
        <dbReference type="EMBL" id="GLB54152.1"/>
    </source>
</evidence>
<dbReference type="Gene3D" id="1.25.40.10">
    <property type="entry name" value="Tetratricopeptide repeat domain"/>
    <property type="match status" value="1"/>
</dbReference>
<feature type="signal peptide" evidence="1">
    <location>
        <begin position="1"/>
        <end position="24"/>
    </location>
</feature>
<accession>A0A9W6B8R5</accession>
<keyword evidence="1" id="KW-0732">Signal</keyword>
<reference evidence="2" key="1">
    <citation type="submission" date="2022-07" db="EMBL/GenBank/DDBJ databases">
        <title>Taxonomy of Novel Oxalotrophic and Methylotrophic Bacteria.</title>
        <authorList>
            <person name="Sahin N."/>
            <person name="Tani A."/>
        </authorList>
    </citation>
    <scope>NUCLEOTIDE SEQUENCE</scope>
    <source>
        <strain evidence="2">AM327</strain>
    </source>
</reference>
<dbReference type="RefSeq" id="WP_281756535.1">
    <property type="nucleotide sequence ID" value="NZ_BRVP01000038.1"/>
</dbReference>
<comment type="caution">
    <text evidence="2">The sequence shown here is derived from an EMBL/GenBank/DDBJ whole genome shotgun (WGS) entry which is preliminary data.</text>
</comment>
<sequence length="453" mass="51418">MMKNRFALLMVALIGFLGAFSANAQDDCVTNLSLFSNDAKVKNYESAYPNWRKVFDNCGEDPSIDKYKIAIYYYGDNILEYKIENDPENKTEYVNLLLEMYTRYHKDFPTGKRAYTYAEMITDKAKLMKKENMVSDEELYNMYKDAFTQDKAGFNNEIALYDYFIKTFNLYKAEKLELQVVFDTYDDVAGKIEELSNAQAEIMNPLIEAQDAGTALTAKQEKTLSRAKKRTKNYEGISESLDAAIVQVSNCETLIPLFNKQFEEKKNDQEWLNRASNRLTEKDCTEDPLYLKIAEQSYTLKPTTAAAKSLGVKAYKNGDKAGAVKWFKEAIALETDKFEKSKLYTSIASFYSKSTAANYAREALKLNPSNKKAYSIIANAYAKSANECGTTSFEKRAVYWLAEEMAKKAGDTKSAKSYAQRAPDKAMIFNEGMAGKTIKIGCWINKTVKVPNL</sequence>
<gene>
    <name evidence="2" type="ORF">NBRC110019_31930</name>
</gene>
<organism evidence="2 3">
    <name type="scientific">Neptunitalea chrysea</name>
    <dbReference type="NCBI Taxonomy" id="1647581"/>
    <lineage>
        <taxon>Bacteria</taxon>
        <taxon>Pseudomonadati</taxon>
        <taxon>Bacteroidota</taxon>
        <taxon>Flavobacteriia</taxon>
        <taxon>Flavobacteriales</taxon>
        <taxon>Flavobacteriaceae</taxon>
        <taxon>Neptunitalea</taxon>
    </lineage>
</organism>
<proteinExistence type="predicted"/>
<evidence type="ECO:0000256" key="1">
    <source>
        <dbReference type="SAM" id="SignalP"/>
    </source>
</evidence>
<name>A0A9W6B8R5_9FLAO</name>
<dbReference type="InterPro" id="IPR011990">
    <property type="entry name" value="TPR-like_helical_dom_sf"/>
</dbReference>
<dbReference type="EMBL" id="BRVP01000038">
    <property type="protein sequence ID" value="GLB54152.1"/>
    <property type="molecule type" value="Genomic_DNA"/>
</dbReference>
<feature type="chain" id="PRO_5040912218" description="Tetratricopeptide repeat-containing protein" evidence="1">
    <location>
        <begin position="25"/>
        <end position="453"/>
    </location>
</feature>
<evidence type="ECO:0000313" key="3">
    <source>
        <dbReference type="Proteomes" id="UP001143545"/>
    </source>
</evidence>
<evidence type="ECO:0008006" key="4">
    <source>
        <dbReference type="Google" id="ProtNLM"/>
    </source>
</evidence>
<dbReference type="AlphaFoldDB" id="A0A9W6B8R5"/>
<protein>
    <recommendedName>
        <fullName evidence="4">Tetratricopeptide repeat-containing protein</fullName>
    </recommendedName>
</protein>
<dbReference type="Proteomes" id="UP001143545">
    <property type="component" value="Unassembled WGS sequence"/>
</dbReference>
<keyword evidence="3" id="KW-1185">Reference proteome</keyword>
<dbReference type="SUPFAM" id="SSF48452">
    <property type="entry name" value="TPR-like"/>
    <property type="match status" value="1"/>
</dbReference>